<name>M1DVP6_SOLTU</name>
<keyword evidence="2" id="KW-1185">Reference proteome</keyword>
<proteinExistence type="predicted"/>
<organism evidence="1 2">
    <name type="scientific">Solanum tuberosum</name>
    <name type="common">Potato</name>
    <dbReference type="NCBI Taxonomy" id="4113"/>
    <lineage>
        <taxon>Eukaryota</taxon>
        <taxon>Viridiplantae</taxon>
        <taxon>Streptophyta</taxon>
        <taxon>Embryophyta</taxon>
        <taxon>Tracheophyta</taxon>
        <taxon>Spermatophyta</taxon>
        <taxon>Magnoliopsida</taxon>
        <taxon>eudicotyledons</taxon>
        <taxon>Gunneridae</taxon>
        <taxon>Pentapetalae</taxon>
        <taxon>asterids</taxon>
        <taxon>lamiids</taxon>
        <taxon>Solanales</taxon>
        <taxon>Solanaceae</taxon>
        <taxon>Solanoideae</taxon>
        <taxon>Solaneae</taxon>
        <taxon>Solanum</taxon>
    </lineage>
</organism>
<dbReference type="Gramene" id="PGSC0003DMT400095155">
    <property type="protein sequence ID" value="PGSC0003DMT400095155"/>
    <property type="gene ID" value="PGSC0003DMG400044726"/>
</dbReference>
<dbReference type="HOGENOM" id="CLU_1819289_0_0_1"/>
<sequence length="142" mass="15778">MGQGRPRKLTQKDQAEEILHVISTSSNGRKTQQAPLTEILLSTPEGMAVVVSDMDKGKQGREEEWTKLIHQRGFGGGGKVVEIMPEDVAEDDMKWAPSVVVYFVGVIPSIGAMERFANEEKRDKVLCTGPQYLLKRPVIMKP</sequence>
<dbReference type="Proteomes" id="UP000011115">
    <property type="component" value="Unassembled WGS sequence"/>
</dbReference>
<dbReference type="InParanoid" id="M1DVP6"/>
<accession>M1DVP6</accession>
<reference evidence="1" key="2">
    <citation type="submission" date="2015-06" db="UniProtKB">
        <authorList>
            <consortium name="EnsemblPlants"/>
        </authorList>
    </citation>
    <scope>IDENTIFICATION</scope>
    <source>
        <strain evidence="1">DM1-3 516 R44</strain>
    </source>
</reference>
<reference evidence="2" key="1">
    <citation type="journal article" date="2011" name="Nature">
        <title>Genome sequence and analysis of the tuber crop potato.</title>
        <authorList>
            <consortium name="The Potato Genome Sequencing Consortium"/>
        </authorList>
    </citation>
    <scope>NUCLEOTIDE SEQUENCE [LARGE SCALE GENOMIC DNA]</scope>
    <source>
        <strain evidence="2">cv. DM1-3 516 R44</strain>
    </source>
</reference>
<dbReference type="AlphaFoldDB" id="M1DVP6"/>
<evidence type="ECO:0000313" key="2">
    <source>
        <dbReference type="Proteomes" id="UP000011115"/>
    </source>
</evidence>
<dbReference type="EnsemblPlants" id="PGSC0003DMT400095155">
    <property type="protein sequence ID" value="PGSC0003DMT400095155"/>
    <property type="gene ID" value="PGSC0003DMG400044726"/>
</dbReference>
<protein>
    <submittedName>
        <fullName evidence="1">Uncharacterized protein</fullName>
    </submittedName>
</protein>
<evidence type="ECO:0000313" key="1">
    <source>
        <dbReference type="EnsemblPlants" id="PGSC0003DMT400095155"/>
    </source>
</evidence>
<dbReference type="PaxDb" id="4113-PGSC0003DMT400095155"/>